<dbReference type="PANTHER" id="PTHR43289">
    <property type="entry name" value="MITOGEN-ACTIVATED PROTEIN KINASE KINASE KINASE 20-RELATED"/>
    <property type="match status" value="1"/>
</dbReference>
<keyword evidence="4 7" id="KW-0547">Nucleotide-binding</keyword>
<evidence type="ECO:0000256" key="1">
    <source>
        <dbReference type="ARBA" id="ARBA00012513"/>
    </source>
</evidence>
<dbReference type="SUPFAM" id="SSF56112">
    <property type="entry name" value="Protein kinase-like (PK-like)"/>
    <property type="match status" value="1"/>
</dbReference>
<evidence type="ECO:0000313" key="11">
    <source>
        <dbReference type="EMBL" id="MFI2324875.1"/>
    </source>
</evidence>
<evidence type="ECO:0000256" key="2">
    <source>
        <dbReference type="ARBA" id="ARBA00022527"/>
    </source>
</evidence>
<reference evidence="11 12" key="1">
    <citation type="submission" date="2024-10" db="EMBL/GenBank/DDBJ databases">
        <title>The Natural Products Discovery Center: Release of the First 8490 Sequenced Strains for Exploring Actinobacteria Biosynthetic Diversity.</title>
        <authorList>
            <person name="Kalkreuter E."/>
            <person name="Kautsar S.A."/>
            <person name="Yang D."/>
            <person name="Bader C.D."/>
            <person name="Teijaro C.N."/>
            <person name="Fluegel L."/>
            <person name="Davis C.M."/>
            <person name="Simpson J.R."/>
            <person name="Lauterbach L."/>
            <person name="Steele A.D."/>
            <person name="Gui C."/>
            <person name="Meng S."/>
            <person name="Li G."/>
            <person name="Viehrig K."/>
            <person name="Ye F."/>
            <person name="Su P."/>
            <person name="Kiefer A.F."/>
            <person name="Nichols A."/>
            <person name="Cepeda A.J."/>
            <person name="Yan W."/>
            <person name="Fan B."/>
            <person name="Jiang Y."/>
            <person name="Adhikari A."/>
            <person name="Zheng C.-J."/>
            <person name="Schuster L."/>
            <person name="Cowan T.M."/>
            <person name="Smanski M.J."/>
            <person name="Chevrette M.G."/>
            <person name="De Carvalho L.P.S."/>
            <person name="Shen B."/>
        </authorList>
    </citation>
    <scope>NUCLEOTIDE SEQUENCE [LARGE SCALE GENOMIC DNA]</scope>
    <source>
        <strain evidence="11 12">NPDC019626</strain>
    </source>
</reference>
<dbReference type="InterPro" id="IPR008271">
    <property type="entry name" value="Ser/Thr_kinase_AS"/>
</dbReference>
<feature type="compositionally biased region" description="Low complexity" evidence="8">
    <location>
        <begin position="282"/>
        <end position="300"/>
    </location>
</feature>
<dbReference type="GO" id="GO:0004674">
    <property type="term" value="F:protein serine/threonine kinase activity"/>
    <property type="evidence" value="ECO:0007669"/>
    <property type="project" value="UniProtKB-EC"/>
</dbReference>
<dbReference type="EMBL" id="JBIRXV010000009">
    <property type="protein sequence ID" value="MFI2324875.1"/>
    <property type="molecule type" value="Genomic_DNA"/>
</dbReference>
<keyword evidence="12" id="KW-1185">Reference proteome</keyword>
<gene>
    <name evidence="11" type="ORF">ACH47G_30680</name>
</gene>
<dbReference type="Gene3D" id="3.30.200.20">
    <property type="entry name" value="Phosphorylase Kinase, domain 1"/>
    <property type="match status" value="1"/>
</dbReference>
<evidence type="ECO:0000256" key="5">
    <source>
        <dbReference type="ARBA" id="ARBA00022777"/>
    </source>
</evidence>
<dbReference type="Pfam" id="PF00069">
    <property type="entry name" value="Pkinase"/>
    <property type="match status" value="1"/>
</dbReference>
<dbReference type="PROSITE" id="PS00107">
    <property type="entry name" value="PROTEIN_KINASE_ATP"/>
    <property type="match status" value="1"/>
</dbReference>
<accession>A0ABW7WPF2</accession>
<keyword evidence="9" id="KW-1133">Transmembrane helix</keyword>
<dbReference type="SMART" id="SM00220">
    <property type="entry name" value="S_TKc"/>
    <property type="match status" value="1"/>
</dbReference>
<evidence type="ECO:0000259" key="10">
    <source>
        <dbReference type="PROSITE" id="PS50011"/>
    </source>
</evidence>
<feature type="binding site" evidence="7">
    <location>
        <position position="46"/>
    </location>
    <ligand>
        <name>ATP</name>
        <dbReference type="ChEBI" id="CHEBI:30616"/>
    </ligand>
</feature>
<name>A0ABW7WPF2_9NOCA</name>
<evidence type="ECO:0000256" key="6">
    <source>
        <dbReference type="ARBA" id="ARBA00022840"/>
    </source>
</evidence>
<protein>
    <recommendedName>
        <fullName evidence="1">non-specific serine/threonine protein kinase</fullName>
        <ecNumber evidence="1">2.7.11.1</ecNumber>
    </recommendedName>
</protein>
<keyword evidence="9" id="KW-0472">Membrane</keyword>
<dbReference type="CDD" id="cd14014">
    <property type="entry name" value="STKc_PknB_like"/>
    <property type="match status" value="1"/>
</dbReference>
<evidence type="ECO:0000256" key="7">
    <source>
        <dbReference type="PROSITE-ProRule" id="PRU10141"/>
    </source>
</evidence>
<dbReference type="InterPro" id="IPR011009">
    <property type="entry name" value="Kinase-like_dom_sf"/>
</dbReference>
<keyword evidence="3 11" id="KW-0808">Transferase</keyword>
<dbReference type="EC" id="2.7.11.1" evidence="1"/>
<evidence type="ECO:0000256" key="8">
    <source>
        <dbReference type="SAM" id="MobiDB-lite"/>
    </source>
</evidence>
<keyword evidence="6 7" id="KW-0067">ATP-binding</keyword>
<organism evidence="11 12">
    <name type="scientific">Nocardia beijingensis</name>
    <dbReference type="NCBI Taxonomy" id="95162"/>
    <lineage>
        <taxon>Bacteria</taxon>
        <taxon>Bacillati</taxon>
        <taxon>Actinomycetota</taxon>
        <taxon>Actinomycetes</taxon>
        <taxon>Mycobacteriales</taxon>
        <taxon>Nocardiaceae</taxon>
        <taxon>Nocardia</taxon>
    </lineage>
</organism>
<proteinExistence type="predicted"/>
<dbReference type="Gene3D" id="1.10.510.10">
    <property type="entry name" value="Transferase(Phosphotransferase) domain 1"/>
    <property type="match status" value="1"/>
</dbReference>
<sequence>MTTRRQTLEVGSRFGPYRLDRLIGRGGMGEVFAAYDTVKDRVIALKVLPERLHDDPVFRERFRRESHVAARLQEPHIIPIHDYGEIDGRLYIDMRLVRGDSLRALLKAQGPLEPERAVATVRQVAAALDAAHADGLVHRDIKPDNILLTPDGFAYLVDFGIAQSATGDSLTGTGSAIGSFHYMAPERFHSRTVTPAADIYALTCVLYECLTGSRPYPRDTEAQIISAHLFEPPPQPHAHRPGLPARLDDVVARGMAKDPQARYGTAGELGAAAQAAVVAGRVTGPSEPPAAAEAPTGAGPQDRPTAPGRGHRLRLPRGRRLLRVLALLCVVLLAAAIGFLGWELIRPTTGTAVPDASAPNGQDVELLSVVGPSGYKRANCVHENPDAPAVAVVFCAANPAASDPVARFLRFRTADQMRGYTQSLLAGLQGHSCQGDPPGPDGPMLREGVEVGRKACFESKMDDPAAPRPALLLTDERIPAAALYIWNPDEQPYRDYAAVRNRLGFRTADLARDPDYFTQADRAVLNHLAGDFGPANCRHADPPPGPVAAALACGTKAGFPAAEFYGFPDQESATYLYEADRGQFSGHVCGRGDQGDDVWRQDGNVLGRYFCYPNTDSALGPSCLLLLHQKFAIIGHFCTLRADHPEPGPKTEAELTAWFHRYFG</sequence>
<dbReference type="RefSeq" id="WP_396948502.1">
    <property type="nucleotide sequence ID" value="NZ_JBIRXV010000009.1"/>
</dbReference>
<evidence type="ECO:0000256" key="9">
    <source>
        <dbReference type="SAM" id="Phobius"/>
    </source>
</evidence>
<evidence type="ECO:0000256" key="3">
    <source>
        <dbReference type="ARBA" id="ARBA00022679"/>
    </source>
</evidence>
<evidence type="ECO:0000256" key="4">
    <source>
        <dbReference type="ARBA" id="ARBA00022741"/>
    </source>
</evidence>
<comment type="caution">
    <text evidence="11">The sequence shown here is derived from an EMBL/GenBank/DDBJ whole genome shotgun (WGS) entry which is preliminary data.</text>
</comment>
<dbReference type="PROSITE" id="PS50011">
    <property type="entry name" value="PROTEIN_KINASE_DOM"/>
    <property type="match status" value="1"/>
</dbReference>
<dbReference type="InterPro" id="IPR000719">
    <property type="entry name" value="Prot_kinase_dom"/>
</dbReference>
<evidence type="ECO:0000313" key="12">
    <source>
        <dbReference type="Proteomes" id="UP001611450"/>
    </source>
</evidence>
<dbReference type="PANTHER" id="PTHR43289:SF6">
    <property type="entry name" value="SERINE_THREONINE-PROTEIN KINASE NEKL-3"/>
    <property type="match status" value="1"/>
</dbReference>
<keyword evidence="9" id="KW-0812">Transmembrane</keyword>
<dbReference type="InterPro" id="IPR017441">
    <property type="entry name" value="Protein_kinase_ATP_BS"/>
</dbReference>
<keyword evidence="5 11" id="KW-0418">Kinase</keyword>
<keyword evidence="2" id="KW-0723">Serine/threonine-protein kinase</keyword>
<feature type="domain" description="Protein kinase" evidence="10">
    <location>
        <begin position="17"/>
        <end position="277"/>
    </location>
</feature>
<dbReference type="PROSITE" id="PS00108">
    <property type="entry name" value="PROTEIN_KINASE_ST"/>
    <property type="match status" value="1"/>
</dbReference>
<dbReference type="Proteomes" id="UP001611450">
    <property type="component" value="Unassembled WGS sequence"/>
</dbReference>
<feature type="region of interest" description="Disordered" evidence="8">
    <location>
        <begin position="282"/>
        <end position="313"/>
    </location>
</feature>
<feature type="transmembrane region" description="Helical" evidence="9">
    <location>
        <begin position="321"/>
        <end position="342"/>
    </location>
</feature>